<sequence length="404" mass="45992">FHLNEPSSATVKVFDIDQVKEFTSAGKSKSHFIKVTGLKEGSTYNYHVICDQGATQTDKDDSNFQIRTAPRQGKSFTFAVYGDPRPGDTQSSRGHKAVIDQVVEHEPAFCLVLGDMVDDGTKSEHWEDFFQIESDLLQRSAIYTVMGDNDYAGGNGLYAKYFPKLAKGYYRFQWGGVQFFALRAWDTRGQQQRSEIDSKSEQVRWLESELAKEDVQKAPFRVVFLHDPVYISRGKSSETLRRVWAPIFQKYKVDAVFASWHLYERSNHQGVTYIISGGGGAEIIWMNKNPAFTSQAEARRHHFCRVDVDSDTMTIRAIATDGTVLDSITLTPRSQYQDTTRDAEQIAGHLRKEILINNQADGPELTLHLFSHDCAYCRKLLKHDLPRLAKKNNVALRVFYFDFG</sequence>
<dbReference type="EMBL" id="LAZR01053393">
    <property type="protein sequence ID" value="KKK80844.1"/>
    <property type="molecule type" value="Genomic_DNA"/>
</dbReference>
<protein>
    <recommendedName>
        <fullName evidence="2">Calcineurin-like phosphoesterase domain-containing protein</fullName>
    </recommendedName>
</protein>
<dbReference type="PANTHER" id="PTHR22953">
    <property type="entry name" value="ACID PHOSPHATASE RELATED"/>
    <property type="match status" value="1"/>
</dbReference>
<accession>A0A0F9AQV9</accession>
<dbReference type="InterPro" id="IPR004843">
    <property type="entry name" value="Calcineurin-like_PHP"/>
</dbReference>
<feature type="non-terminal residue" evidence="3">
    <location>
        <position position="1"/>
    </location>
</feature>
<evidence type="ECO:0000256" key="1">
    <source>
        <dbReference type="ARBA" id="ARBA00022729"/>
    </source>
</evidence>
<name>A0A0F9AQV9_9ZZZZ</name>
<dbReference type="InterPro" id="IPR029052">
    <property type="entry name" value="Metallo-depent_PP-like"/>
</dbReference>
<dbReference type="InterPro" id="IPR039331">
    <property type="entry name" value="PAPs-like"/>
</dbReference>
<comment type="caution">
    <text evidence="3">The sequence shown here is derived from an EMBL/GenBank/DDBJ whole genome shotgun (WGS) entry which is preliminary data.</text>
</comment>
<evidence type="ECO:0000313" key="3">
    <source>
        <dbReference type="EMBL" id="KKK80844.1"/>
    </source>
</evidence>
<feature type="non-terminal residue" evidence="3">
    <location>
        <position position="404"/>
    </location>
</feature>
<dbReference type="SUPFAM" id="SSF56300">
    <property type="entry name" value="Metallo-dependent phosphatases"/>
    <property type="match status" value="1"/>
</dbReference>
<evidence type="ECO:0000259" key="2">
    <source>
        <dbReference type="Pfam" id="PF00149"/>
    </source>
</evidence>
<keyword evidence="1" id="KW-0732">Signal</keyword>
<dbReference type="Gene3D" id="3.60.21.10">
    <property type="match status" value="1"/>
</dbReference>
<dbReference type="GO" id="GO:0003993">
    <property type="term" value="F:acid phosphatase activity"/>
    <property type="evidence" value="ECO:0007669"/>
    <property type="project" value="InterPro"/>
</dbReference>
<gene>
    <name evidence="3" type="ORF">LCGC14_2819430</name>
</gene>
<dbReference type="Pfam" id="PF00149">
    <property type="entry name" value="Metallophos"/>
    <property type="match status" value="1"/>
</dbReference>
<dbReference type="AlphaFoldDB" id="A0A0F9AQV9"/>
<dbReference type="PANTHER" id="PTHR22953:SF153">
    <property type="entry name" value="PURPLE ACID PHOSPHATASE"/>
    <property type="match status" value="1"/>
</dbReference>
<feature type="domain" description="Calcineurin-like phosphoesterase" evidence="2">
    <location>
        <begin position="91"/>
        <end position="258"/>
    </location>
</feature>
<reference evidence="3" key="1">
    <citation type="journal article" date="2015" name="Nature">
        <title>Complex archaea that bridge the gap between prokaryotes and eukaryotes.</title>
        <authorList>
            <person name="Spang A."/>
            <person name="Saw J.H."/>
            <person name="Jorgensen S.L."/>
            <person name="Zaremba-Niedzwiedzka K."/>
            <person name="Martijn J."/>
            <person name="Lind A.E."/>
            <person name="van Eijk R."/>
            <person name="Schleper C."/>
            <person name="Guy L."/>
            <person name="Ettema T.J."/>
        </authorList>
    </citation>
    <scope>NUCLEOTIDE SEQUENCE</scope>
</reference>
<organism evidence="3">
    <name type="scientific">marine sediment metagenome</name>
    <dbReference type="NCBI Taxonomy" id="412755"/>
    <lineage>
        <taxon>unclassified sequences</taxon>
        <taxon>metagenomes</taxon>
        <taxon>ecological metagenomes</taxon>
    </lineage>
</organism>
<proteinExistence type="predicted"/>